<dbReference type="InterPro" id="IPR013517">
    <property type="entry name" value="FG-GAP"/>
</dbReference>
<dbReference type="SMART" id="SM00191">
    <property type="entry name" value="Int_alpha"/>
    <property type="match status" value="3"/>
</dbReference>
<accession>A0ABV7JIM9</accession>
<dbReference type="Gene3D" id="2.130.10.130">
    <property type="entry name" value="Integrin alpha, N-terminal"/>
    <property type="match status" value="2"/>
</dbReference>
<evidence type="ECO:0000313" key="6">
    <source>
        <dbReference type="Proteomes" id="UP001595533"/>
    </source>
</evidence>
<dbReference type="RefSeq" id="WP_077412716.1">
    <property type="nucleotide sequence ID" value="NZ_JBHRTS010000011.1"/>
</dbReference>
<name>A0ABV7JIM9_9GAMM</name>
<evidence type="ECO:0000313" key="5">
    <source>
        <dbReference type="EMBL" id="MFC3195936.1"/>
    </source>
</evidence>
<dbReference type="PROSITE" id="PS51470">
    <property type="entry name" value="FG_GAP"/>
    <property type="match status" value="3"/>
</dbReference>
<dbReference type="PANTHER" id="PTHR23221:SF7">
    <property type="entry name" value="PHOSPHATIDYLINOSITOL-GLYCAN-SPECIFIC PHOSPHOLIPASE D"/>
    <property type="match status" value="1"/>
</dbReference>
<keyword evidence="1" id="KW-0732">Signal</keyword>
<dbReference type="Pfam" id="PF01839">
    <property type="entry name" value="FG-GAP"/>
    <property type="match status" value="3"/>
</dbReference>
<proteinExistence type="predicted"/>
<protein>
    <submittedName>
        <fullName evidence="5">FG-GAP repeat protein</fullName>
    </submittedName>
</protein>
<keyword evidence="6" id="KW-1185">Reference proteome</keyword>
<dbReference type="InterPro" id="IPR028994">
    <property type="entry name" value="Integrin_alpha_N"/>
</dbReference>
<keyword evidence="3" id="KW-0378">Hydrolase</keyword>
<dbReference type="Proteomes" id="UP001595533">
    <property type="component" value="Unassembled WGS sequence"/>
</dbReference>
<dbReference type="InterPro" id="IPR013519">
    <property type="entry name" value="Int_alpha_beta-p"/>
</dbReference>
<dbReference type="PRINTS" id="PR01185">
    <property type="entry name" value="INTEGRINA"/>
</dbReference>
<dbReference type="SUPFAM" id="SSF69318">
    <property type="entry name" value="Integrin alpha N-terminal domain"/>
    <property type="match status" value="1"/>
</dbReference>
<dbReference type="EMBL" id="JBHRTS010000011">
    <property type="protein sequence ID" value="MFC3195936.1"/>
    <property type="molecule type" value="Genomic_DNA"/>
</dbReference>
<evidence type="ECO:0000256" key="3">
    <source>
        <dbReference type="ARBA" id="ARBA00022801"/>
    </source>
</evidence>
<dbReference type="PANTHER" id="PTHR23221">
    <property type="entry name" value="GLYCOSYLPHOSPHATIDYLINOSITOL PHOSPHOLIPASE D"/>
    <property type="match status" value="1"/>
</dbReference>
<keyword evidence="2" id="KW-0677">Repeat</keyword>
<comment type="caution">
    <text evidence="5">The sequence shown here is derived from an EMBL/GenBank/DDBJ whole genome shotgun (WGS) entry which is preliminary data.</text>
</comment>
<evidence type="ECO:0000256" key="2">
    <source>
        <dbReference type="ARBA" id="ARBA00022737"/>
    </source>
</evidence>
<gene>
    <name evidence="5" type="ORF">ACFODZ_16900</name>
</gene>
<reference evidence="6" key="1">
    <citation type="journal article" date="2019" name="Int. J. Syst. Evol. Microbiol.">
        <title>The Global Catalogue of Microorganisms (GCM) 10K type strain sequencing project: providing services to taxonomists for standard genome sequencing and annotation.</title>
        <authorList>
            <consortium name="The Broad Institute Genomics Platform"/>
            <consortium name="The Broad Institute Genome Sequencing Center for Infectious Disease"/>
            <person name="Wu L."/>
            <person name="Ma J."/>
        </authorList>
    </citation>
    <scope>NUCLEOTIDE SEQUENCE [LARGE SCALE GENOMIC DNA]</scope>
    <source>
        <strain evidence="6">KCTC 42953</strain>
    </source>
</reference>
<sequence length="305" mass="32132">MPVLVFLCISMGGNDGILDPGDDQLWTQASLFIDGTVSSGDQFGWSLAVGDFDDDGKYDLAIGVPGDVVDGLDNAGSVNVIYGGSDGLGATGNQLWNQNTSGIGGVAEVDDQFGYSLEVADFNFDGVDDLAIGIPYEDIGSEEDAGAVQIIYGEADEGLVSTGSLFISQDEPGFLGLSEAGDLFGFSLASGRLNNDNHYDLSIGAPSEDFDDATNAGAVYVVHGSSGGLQFNDEYSISESNLSVPGGRRANRRFGYAQTSSDFDNDNKHDLAINAWPPFQSSDNVSAVIVAYRVNHDFIFSDGFE</sequence>
<dbReference type="InterPro" id="IPR000413">
    <property type="entry name" value="Integrin_alpha"/>
</dbReference>
<evidence type="ECO:0000256" key="4">
    <source>
        <dbReference type="ARBA" id="ARBA00023180"/>
    </source>
</evidence>
<keyword evidence="4" id="KW-0325">Glycoprotein</keyword>
<organism evidence="5 6">
    <name type="scientific">Marinicella sediminis</name>
    <dbReference type="NCBI Taxonomy" id="1792834"/>
    <lineage>
        <taxon>Bacteria</taxon>
        <taxon>Pseudomonadati</taxon>
        <taxon>Pseudomonadota</taxon>
        <taxon>Gammaproteobacteria</taxon>
        <taxon>Lysobacterales</taxon>
        <taxon>Marinicellaceae</taxon>
        <taxon>Marinicella</taxon>
    </lineage>
</organism>
<evidence type="ECO:0000256" key="1">
    <source>
        <dbReference type="ARBA" id="ARBA00022729"/>
    </source>
</evidence>